<dbReference type="Pfam" id="PF03466">
    <property type="entry name" value="LysR_substrate"/>
    <property type="match status" value="1"/>
</dbReference>
<evidence type="ECO:0000256" key="2">
    <source>
        <dbReference type="ARBA" id="ARBA00023015"/>
    </source>
</evidence>
<dbReference type="InterPro" id="IPR000847">
    <property type="entry name" value="LysR_HTH_N"/>
</dbReference>
<dbReference type="RefSeq" id="WP_261501108.1">
    <property type="nucleotide sequence ID" value="NZ_JAODYH010000007.1"/>
</dbReference>
<dbReference type="InterPro" id="IPR005119">
    <property type="entry name" value="LysR_subst-bd"/>
</dbReference>
<proteinExistence type="inferred from homology"/>
<keyword evidence="3" id="KW-0238">DNA-binding</keyword>
<dbReference type="Gene3D" id="3.40.190.10">
    <property type="entry name" value="Periplasmic binding protein-like II"/>
    <property type="match status" value="2"/>
</dbReference>
<protein>
    <submittedName>
        <fullName evidence="6">LysR family transcriptional regulator</fullName>
    </submittedName>
</protein>
<keyword evidence="4" id="KW-0804">Transcription</keyword>
<dbReference type="PANTHER" id="PTHR30346:SF28">
    <property type="entry name" value="HTH-TYPE TRANSCRIPTIONAL REGULATOR CYNR"/>
    <property type="match status" value="1"/>
</dbReference>
<feature type="domain" description="HTH lysR-type" evidence="5">
    <location>
        <begin position="1"/>
        <end position="60"/>
    </location>
</feature>
<evidence type="ECO:0000256" key="3">
    <source>
        <dbReference type="ARBA" id="ARBA00023125"/>
    </source>
</evidence>
<keyword evidence="2" id="KW-0805">Transcription regulation</keyword>
<dbReference type="InterPro" id="IPR036390">
    <property type="entry name" value="WH_DNA-bd_sf"/>
</dbReference>
<keyword evidence="7" id="KW-1185">Reference proteome</keyword>
<gene>
    <name evidence="6" type="ORF">N0K08_14525</name>
</gene>
<dbReference type="PANTHER" id="PTHR30346">
    <property type="entry name" value="TRANSCRIPTIONAL DUAL REGULATOR HCAR-RELATED"/>
    <property type="match status" value="1"/>
</dbReference>
<dbReference type="SUPFAM" id="SSF46785">
    <property type="entry name" value="Winged helix' DNA-binding domain"/>
    <property type="match status" value="1"/>
</dbReference>
<dbReference type="InterPro" id="IPR036388">
    <property type="entry name" value="WH-like_DNA-bd_sf"/>
</dbReference>
<evidence type="ECO:0000256" key="1">
    <source>
        <dbReference type="ARBA" id="ARBA00009437"/>
    </source>
</evidence>
<accession>A0ABT2PN02</accession>
<comment type="similarity">
    <text evidence="1">Belongs to the LysR transcriptional regulatory family.</text>
</comment>
<dbReference type="EMBL" id="JAODYH010000007">
    <property type="protein sequence ID" value="MCT9811857.1"/>
    <property type="molecule type" value="Genomic_DNA"/>
</dbReference>
<reference evidence="6 7" key="1">
    <citation type="submission" date="2022-09" db="EMBL/GenBank/DDBJ databases">
        <title>Draft genome of isolate Be4.</title>
        <authorList>
            <person name="Sanchez-Castro I."/>
            <person name="Martinez-Rodriguez P."/>
            <person name="Descostes M."/>
            <person name="Merroun M."/>
        </authorList>
    </citation>
    <scope>NUCLEOTIDE SEQUENCE [LARGE SCALE GENOMIC DNA]</scope>
    <source>
        <strain evidence="6 7">Be4</strain>
    </source>
</reference>
<dbReference type="Proteomes" id="UP001525968">
    <property type="component" value="Unassembled WGS sequence"/>
</dbReference>
<comment type="caution">
    <text evidence="6">The sequence shown here is derived from an EMBL/GenBank/DDBJ whole genome shotgun (WGS) entry which is preliminary data.</text>
</comment>
<evidence type="ECO:0000313" key="6">
    <source>
        <dbReference type="EMBL" id="MCT9811857.1"/>
    </source>
</evidence>
<sequence length="298" mass="32395">MLTHRQLQYFVAVAEELHFSRAADRLGVAQSAVSVQVQQLEQQLGVRLILRNKRQPIALTDAGAMLYAEAVAALRHIERAEQVGLLAARGLSGNIRMGYVASAVTSGLLSRLLGDFRASHAQVRMQVIAMETPKQLNAIDTGEIDVGLVRPRRQYPDGVEAMIVHSEPFMVAMPESHALARQVAVQSSDLKGQTFIAPQFNESEGFSEVLARLASAAGFPVTAEYHVNDFITATSLAAAGYGVVIVPESIRLFGQPGVAFRPISDFHELGHLALAYRKREHSPAIRSFVAAARALHPE</sequence>
<dbReference type="CDD" id="cd08414">
    <property type="entry name" value="PBP2_LTTR_aromatics_like"/>
    <property type="match status" value="1"/>
</dbReference>
<dbReference type="SUPFAM" id="SSF53850">
    <property type="entry name" value="Periplasmic binding protein-like II"/>
    <property type="match status" value="1"/>
</dbReference>
<evidence type="ECO:0000256" key="4">
    <source>
        <dbReference type="ARBA" id="ARBA00023163"/>
    </source>
</evidence>
<name>A0ABT2PN02_9BURK</name>
<organism evidence="6 7">
    <name type="scientific">Acidovorax bellezanensis</name>
    <dbReference type="NCBI Taxonomy" id="2976702"/>
    <lineage>
        <taxon>Bacteria</taxon>
        <taxon>Pseudomonadati</taxon>
        <taxon>Pseudomonadota</taxon>
        <taxon>Betaproteobacteria</taxon>
        <taxon>Burkholderiales</taxon>
        <taxon>Comamonadaceae</taxon>
        <taxon>Acidovorax</taxon>
    </lineage>
</organism>
<dbReference type="PRINTS" id="PR00039">
    <property type="entry name" value="HTHLYSR"/>
</dbReference>
<evidence type="ECO:0000313" key="7">
    <source>
        <dbReference type="Proteomes" id="UP001525968"/>
    </source>
</evidence>
<dbReference type="Gene3D" id="1.10.10.10">
    <property type="entry name" value="Winged helix-like DNA-binding domain superfamily/Winged helix DNA-binding domain"/>
    <property type="match status" value="1"/>
</dbReference>
<evidence type="ECO:0000259" key="5">
    <source>
        <dbReference type="PROSITE" id="PS50931"/>
    </source>
</evidence>
<dbReference type="PROSITE" id="PS50931">
    <property type="entry name" value="HTH_LYSR"/>
    <property type="match status" value="1"/>
</dbReference>
<dbReference type="Pfam" id="PF00126">
    <property type="entry name" value="HTH_1"/>
    <property type="match status" value="1"/>
</dbReference>